<dbReference type="Pfam" id="PF01053">
    <property type="entry name" value="Cys_Met_Meta_PP"/>
    <property type="match status" value="1"/>
</dbReference>
<dbReference type="Proteomes" id="UP000325577">
    <property type="component" value="Linkage Group LG2"/>
</dbReference>
<dbReference type="GO" id="GO:0019346">
    <property type="term" value="P:transsulfuration"/>
    <property type="evidence" value="ECO:0007669"/>
    <property type="project" value="InterPro"/>
</dbReference>
<comment type="similarity">
    <text evidence="3">Belongs to the trans-sulfuration enzymes family.</text>
</comment>
<keyword evidence="5" id="KW-1185">Reference proteome</keyword>
<evidence type="ECO:0000256" key="2">
    <source>
        <dbReference type="ARBA" id="ARBA00022898"/>
    </source>
</evidence>
<dbReference type="GO" id="GO:0003962">
    <property type="term" value="F:cystathionine gamma-synthase activity"/>
    <property type="evidence" value="ECO:0007669"/>
    <property type="project" value="InterPro"/>
</dbReference>
<sequence length="191" mass="20532">MAVSSCFRVFPSFECRSDPDLSGIPHPDDPNFLADRFFCKVDSGLSRGSIGAYALSSLIFRFPSNFVTQLSTKARRHCSNIGVARVVATSWSNNQVPAGVTLAAKAIDAAAVVPPVETATGDEEVVVVDTCFKVGGRENGGLGSKDSRGLRDLSQPDRAKHGIMDNLVRFSFGVEDLEDLKPDVLRALETI</sequence>
<dbReference type="PANTHER" id="PTHR43379">
    <property type="entry name" value="CYSTATHIONINE GAMMA-SYNTHASE"/>
    <property type="match status" value="1"/>
</dbReference>
<evidence type="ECO:0000313" key="4">
    <source>
        <dbReference type="EMBL" id="KAA8530390.1"/>
    </source>
</evidence>
<accession>A0A5J5AIH3</accession>
<dbReference type="GO" id="GO:0009086">
    <property type="term" value="P:methionine biosynthetic process"/>
    <property type="evidence" value="ECO:0007669"/>
    <property type="project" value="InterPro"/>
</dbReference>
<evidence type="ECO:0008006" key="6">
    <source>
        <dbReference type="Google" id="ProtNLM"/>
    </source>
</evidence>
<evidence type="ECO:0000256" key="1">
    <source>
        <dbReference type="ARBA" id="ARBA00001933"/>
    </source>
</evidence>
<dbReference type="SUPFAM" id="SSF53383">
    <property type="entry name" value="PLP-dependent transferases"/>
    <property type="match status" value="1"/>
</dbReference>
<reference evidence="4 5" key="1">
    <citation type="submission" date="2019-09" db="EMBL/GenBank/DDBJ databases">
        <title>A chromosome-level genome assembly of the Chinese tupelo Nyssa sinensis.</title>
        <authorList>
            <person name="Yang X."/>
            <person name="Kang M."/>
            <person name="Yang Y."/>
            <person name="Xiong H."/>
            <person name="Wang M."/>
            <person name="Zhang Z."/>
            <person name="Wang Z."/>
            <person name="Wu H."/>
            <person name="Ma T."/>
            <person name="Liu J."/>
            <person name="Xi Z."/>
        </authorList>
    </citation>
    <scope>NUCLEOTIDE SEQUENCE [LARGE SCALE GENOMIC DNA]</scope>
    <source>
        <strain evidence="4">J267</strain>
        <tissue evidence="4">Leaf</tissue>
    </source>
</reference>
<dbReference type="GO" id="GO:0009507">
    <property type="term" value="C:chloroplast"/>
    <property type="evidence" value="ECO:0007669"/>
    <property type="project" value="TreeGrafter"/>
</dbReference>
<keyword evidence="2 3" id="KW-0663">Pyridoxal phosphate</keyword>
<dbReference type="Gene3D" id="3.90.1150.10">
    <property type="entry name" value="Aspartate Aminotransferase, domain 1"/>
    <property type="match status" value="1"/>
</dbReference>
<proteinExistence type="inferred from homology"/>
<gene>
    <name evidence="4" type="ORF">F0562_005099</name>
</gene>
<comment type="cofactor">
    <cofactor evidence="1 3">
        <name>pyridoxal 5'-phosphate</name>
        <dbReference type="ChEBI" id="CHEBI:597326"/>
    </cofactor>
</comment>
<dbReference type="InterPro" id="IPR015422">
    <property type="entry name" value="PyrdxlP-dep_Trfase_small"/>
</dbReference>
<dbReference type="InterPro" id="IPR015424">
    <property type="entry name" value="PyrdxlP-dep_Trfase"/>
</dbReference>
<protein>
    <recommendedName>
        <fullName evidence="6">Cystathionine gamma-synthase</fullName>
    </recommendedName>
</protein>
<dbReference type="InterPro" id="IPR000277">
    <property type="entry name" value="Cys/Met-Metab_PyrdxlP-dep_enz"/>
</dbReference>
<name>A0A5J5AIH3_9ASTE</name>
<evidence type="ECO:0000256" key="3">
    <source>
        <dbReference type="RuleBase" id="RU362118"/>
    </source>
</evidence>
<evidence type="ECO:0000313" key="5">
    <source>
        <dbReference type="Proteomes" id="UP000325577"/>
    </source>
</evidence>
<dbReference type="GO" id="GO:0030170">
    <property type="term" value="F:pyridoxal phosphate binding"/>
    <property type="evidence" value="ECO:0007669"/>
    <property type="project" value="InterPro"/>
</dbReference>
<dbReference type="OrthoDB" id="1939145at2759"/>
<dbReference type="InterPro" id="IPR044639">
    <property type="entry name" value="CGS1/2"/>
</dbReference>
<dbReference type="AlphaFoldDB" id="A0A5J5AIH3"/>
<dbReference type="PANTHER" id="PTHR43379:SF1">
    <property type="entry name" value="CYSTATHIONINE GAMMA-SYNTHASE 1, CHLOROPLASTIC-RELATED"/>
    <property type="match status" value="1"/>
</dbReference>
<organism evidence="4 5">
    <name type="scientific">Nyssa sinensis</name>
    <dbReference type="NCBI Taxonomy" id="561372"/>
    <lineage>
        <taxon>Eukaryota</taxon>
        <taxon>Viridiplantae</taxon>
        <taxon>Streptophyta</taxon>
        <taxon>Embryophyta</taxon>
        <taxon>Tracheophyta</taxon>
        <taxon>Spermatophyta</taxon>
        <taxon>Magnoliopsida</taxon>
        <taxon>eudicotyledons</taxon>
        <taxon>Gunneridae</taxon>
        <taxon>Pentapetalae</taxon>
        <taxon>asterids</taxon>
        <taxon>Cornales</taxon>
        <taxon>Nyssaceae</taxon>
        <taxon>Nyssa</taxon>
    </lineage>
</organism>
<dbReference type="EMBL" id="CM018043">
    <property type="protein sequence ID" value="KAA8530390.1"/>
    <property type="molecule type" value="Genomic_DNA"/>
</dbReference>